<dbReference type="RefSeq" id="WP_057836038.1">
    <property type="nucleotide sequence ID" value="NZ_LLXZ01000093.1"/>
</dbReference>
<organism evidence="3 4">
    <name type="scientific">Bradyrhizobium jicamae</name>
    <dbReference type="NCBI Taxonomy" id="280332"/>
    <lineage>
        <taxon>Bacteria</taxon>
        <taxon>Pseudomonadati</taxon>
        <taxon>Pseudomonadota</taxon>
        <taxon>Alphaproteobacteria</taxon>
        <taxon>Hyphomicrobiales</taxon>
        <taxon>Nitrobacteraceae</taxon>
        <taxon>Bradyrhizobium</taxon>
    </lineage>
</organism>
<protein>
    <recommendedName>
        <fullName evidence="5">Secreted protein</fullName>
    </recommendedName>
</protein>
<feature type="signal peptide" evidence="2">
    <location>
        <begin position="1"/>
        <end position="40"/>
    </location>
</feature>
<dbReference type="AlphaFoldDB" id="A0A0R3LR99"/>
<dbReference type="Proteomes" id="UP000050863">
    <property type="component" value="Unassembled WGS sequence"/>
</dbReference>
<dbReference type="EMBL" id="LLXZ01000093">
    <property type="protein sequence ID" value="KRR08117.1"/>
    <property type="molecule type" value="Genomic_DNA"/>
</dbReference>
<evidence type="ECO:0000313" key="4">
    <source>
        <dbReference type="Proteomes" id="UP000050863"/>
    </source>
</evidence>
<evidence type="ECO:0000256" key="2">
    <source>
        <dbReference type="SAM" id="SignalP"/>
    </source>
</evidence>
<feature type="chain" id="PRO_5006443283" description="Secreted protein" evidence="2">
    <location>
        <begin position="41"/>
        <end position="101"/>
    </location>
</feature>
<accession>A0A0R3LR99</accession>
<evidence type="ECO:0008006" key="5">
    <source>
        <dbReference type="Google" id="ProtNLM"/>
    </source>
</evidence>
<evidence type="ECO:0000256" key="1">
    <source>
        <dbReference type="SAM" id="MobiDB-lite"/>
    </source>
</evidence>
<reference evidence="3 4" key="1">
    <citation type="submission" date="2014-03" db="EMBL/GenBank/DDBJ databases">
        <title>Bradyrhizobium valentinum sp. nov., isolated from effective nodules of Lupinus mariae-josephae, a lupine endemic of basic-lime soils in Eastern Spain.</title>
        <authorList>
            <person name="Duran D."/>
            <person name="Rey L."/>
            <person name="Navarro A."/>
            <person name="Busquets A."/>
            <person name="Imperial J."/>
            <person name="Ruiz-Argueso T."/>
        </authorList>
    </citation>
    <scope>NUCLEOTIDE SEQUENCE [LARGE SCALE GENOMIC DNA]</scope>
    <source>
        <strain evidence="3 4">PAC68</strain>
    </source>
</reference>
<comment type="caution">
    <text evidence="3">The sequence shown here is derived from an EMBL/GenBank/DDBJ whole genome shotgun (WGS) entry which is preliminary data.</text>
</comment>
<feature type="region of interest" description="Disordered" evidence="1">
    <location>
        <begin position="73"/>
        <end position="101"/>
    </location>
</feature>
<dbReference type="OrthoDB" id="8238436at2"/>
<dbReference type="STRING" id="280332.CQ12_14840"/>
<gene>
    <name evidence="3" type="ORF">CQ12_14840</name>
</gene>
<name>A0A0R3LR99_9BRAD</name>
<keyword evidence="2" id="KW-0732">Signal</keyword>
<sequence>MRAIKSGPDRGHISGAATVRKAFGLAALLAALFSAQPSSAQKLYPYEPLMMDPYSTIYVNDGSCSAGKVLRVQGAPRNQRRKKSCVPMSDLKAVQHPGSAK</sequence>
<keyword evidence="4" id="KW-1185">Reference proteome</keyword>
<evidence type="ECO:0000313" key="3">
    <source>
        <dbReference type="EMBL" id="KRR08117.1"/>
    </source>
</evidence>
<proteinExistence type="predicted"/>